<evidence type="ECO:0000256" key="1">
    <source>
        <dbReference type="SAM" id="Phobius"/>
    </source>
</evidence>
<gene>
    <name evidence="2" type="ORF">C8D95_101451</name>
</gene>
<feature type="transmembrane region" description="Helical" evidence="1">
    <location>
        <begin position="346"/>
        <end position="370"/>
    </location>
</feature>
<keyword evidence="3" id="KW-1185">Reference proteome</keyword>
<name>A0A316GUA5_9RHOB</name>
<dbReference type="Gene3D" id="2.20.28.30">
    <property type="entry name" value="RNA polymerase ii, chain L"/>
    <property type="match status" value="1"/>
</dbReference>
<evidence type="ECO:0000313" key="3">
    <source>
        <dbReference type="Proteomes" id="UP000245390"/>
    </source>
</evidence>
<dbReference type="PANTHER" id="PTHR37826:SF3">
    <property type="entry name" value="J DOMAIN-CONTAINING PROTEIN"/>
    <property type="match status" value="1"/>
</dbReference>
<keyword evidence="1" id="KW-0472">Membrane</keyword>
<protein>
    <recommendedName>
        <fullName evidence="4">Primosomal protein N' (Replication factor Y)-superfamily II helicase</fullName>
    </recommendedName>
</protein>
<keyword evidence="1" id="KW-1133">Transmembrane helix</keyword>
<dbReference type="KEGG" id="salo:EF888_03685"/>
<sequence length="373" mass="42338">MQDTEIEAAQRPEQEHHFPCDKCGSDMRFDPGDDRLVCDHCGNTRPIEHGPWTRAEAIAELDFERAVGAGLGSAEMSVAHTVDCPNCGARFEFDPAVHAAECPFCATPVVTDTGTSRQIKPRAVLPFRLEEGQAHDAMTGWLGSLWFAPNGLQEYARKGRRMNGVYVPCWTFDADTQSAYRGQRGTVYYETRTVMRDGKRQQVQVPRVRWTPVRGRVARFFDDVLVLATTSLPENFRLALVQWDLTRLEPYQPEYLAGFRSEAYTIDLEPAYREAREIMDRQILRDIKFDIGGDRQQVDHVETQIGGVTFKHVLVPVWIAAYRYRSRSFRFVVNGQSGQVVGERPWSAWKITFAVILGLIAAGVFGYFYAQTQ</sequence>
<accession>A0A316GUA5</accession>
<evidence type="ECO:0008006" key="4">
    <source>
        <dbReference type="Google" id="ProtNLM"/>
    </source>
</evidence>
<proteinExistence type="predicted"/>
<dbReference type="EMBL" id="QGGV01000001">
    <property type="protein sequence ID" value="PWK58637.1"/>
    <property type="molecule type" value="Genomic_DNA"/>
</dbReference>
<evidence type="ECO:0000313" key="2">
    <source>
        <dbReference type="EMBL" id="PWK58637.1"/>
    </source>
</evidence>
<comment type="caution">
    <text evidence="2">The sequence shown here is derived from an EMBL/GenBank/DDBJ whole genome shotgun (WGS) entry which is preliminary data.</text>
</comment>
<dbReference type="OrthoDB" id="3182597at2"/>
<dbReference type="RefSeq" id="WP_109757505.1">
    <property type="nucleotide sequence ID" value="NZ_CP034588.1"/>
</dbReference>
<dbReference type="Proteomes" id="UP000245390">
    <property type="component" value="Unassembled WGS sequence"/>
</dbReference>
<keyword evidence="1" id="KW-0812">Transmembrane</keyword>
<organism evidence="2 3">
    <name type="scientific">Silicimonas algicola</name>
    <dbReference type="NCBI Taxonomy" id="1826607"/>
    <lineage>
        <taxon>Bacteria</taxon>
        <taxon>Pseudomonadati</taxon>
        <taxon>Pseudomonadota</taxon>
        <taxon>Alphaproteobacteria</taxon>
        <taxon>Rhodobacterales</taxon>
        <taxon>Paracoccaceae</taxon>
    </lineage>
</organism>
<dbReference type="AlphaFoldDB" id="A0A316GUA5"/>
<reference evidence="2 3" key="1">
    <citation type="submission" date="2018-05" db="EMBL/GenBank/DDBJ databases">
        <title>Genomic Encyclopedia of Type Strains, Phase IV (KMG-IV): sequencing the most valuable type-strain genomes for metagenomic binning, comparative biology and taxonomic classification.</title>
        <authorList>
            <person name="Goeker M."/>
        </authorList>
    </citation>
    <scope>NUCLEOTIDE SEQUENCE [LARGE SCALE GENOMIC DNA]</scope>
    <source>
        <strain evidence="2 3">DSM 103371</strain>
    </source>
</reference>
<dbReference type="PANTHER" id="PTHR37826">
    <property type="entry name" value="FLOTILLIN BAND_7_5 DOMAIN PROTEIN"/>
    <property type="match status" value="1"/>
</dbReference>